<feature type="signal peptide" evidence="1">
    <location>
        <begin position="1"/>
        <end position="20"/>
    </location>
</feature>
<evidence type="ECO:0000313" key="3">
    <source>
        <dbReference type="Proteomes" id="UP000518887"/>
    </source>
</evidence>
<dbReference type="Proteomes" id="UP000518887">
    <property type="component" value="Unassembled WGS sequence"/>
</dbReference>
<reference evidence="2 3" key="1">
    <citation type="submission" date="2020-08" db="EMBL/GenBank/DDBJ databases">
        <title>Genomic Encyclopedia of Type Strains, Phase IV (KMG-IV): sequencing the most valuable type-strain genomes for metagenomic binning, comparative biology and taxonomic classification.</title>
        <authorList>
            <person name="Goeker M."/>
        </authorList>
    </citation>
    <scope>NUCLEOTIDE SEQUENCE [LARGE SCALE GENOMIC DNA]</scope>
    <source>
        <strain evidence="2 3">DSM 103462</strain>
    </source>
</reference>
<protein>
    <submittedName>
        <fullName evidence="2">Uncharacterized protein</fullName>
    </submittedName>
</protein>
<dbReference type="EMBL" id="JACHFQ010000007">
    <property type="protein sequence ID" value="MBB5226935.1"/>
    <property type="molecule type" value="Genomic_DNA"/>
</dbReference>
<accession>A0A7W8GAN6</accession>
<proteinExistence type="predicted"/>
<comment type="caution">
    <text evidence="2">The sequence shown here is derived from an EMBL/GenBank/DDBJ whole genome shotgun (WGS) entry which is preliminary data.</text>
</comment>
<dbReference type="AlphaFoldDB" id="A0A7W8GAN6"/>
<gene>
    <name evidence="2" type="ORF">HNP76_002323</name>
</gene>
<name>A0A7W8GAN6_9SPIR</name>
<evidence type="ECO:0000313" key="2">
    <source>
        <dbReference type="EMBL" id="MBB5226935.1"/>
    </source>
</evidence>
<dbReference type="RefSeq" id="WP_184660659.1">
    <property type="nucleotide sequence ID" value="NZ_CP031518.1"/>
</dbReference>
<organism evidence="2 3">
    <name type="scientific">Treponema ruminis</name>
    <dbReference type="NCBI Taxonomy" id="744515"/>
    <lineage>
        <taxon>Bacteria</taxon>
        <taxon>Pseudomonadati</taxon>
        <taxon>Spirochaetota</taxon>
        <taxon>Spirochaetia</taxon>
        <taxon>Spirochaetales</taxon>
        <taxon>Treponemataceae</taxon>
        <taxon>Treponema</taxon>
    </lineage>
</organism>
<keyword evidence="1" id="KW-0732">Signal</keyword>
<evidence type="ECO:0000256" key="1">
    <source>
        <dbReference type="SAM" id="SignalP"/>
    </source>
</evidence>
<keyword evidence="3" id="KW-1185">Reference proteome</keyword>
<feature type="chain" id="PRO_5030815962" evidence="1">
    <location>
        <begin position="21"/>
        <end position="168"/>
    </location>
</feature>
<sequence length="168" mass="18311">MKKIIAVLAAAFMFGTFAFAEGYICANDLEKGPINAERNEEDGFVLYASAEKPMEVKKNDAKTYGEDTFTQVISTKGSGSVKKMERIITFPVKAGEKITICCNNSGKNGSRPLHLVNVDTQAEIKLIPATSMYEDGVYADTTKVTESGTYGVYSTSGGIYIYKIEITK</sequence>